<dbReference type="EMBL" id="LTDL01000014">
    <property type="protein sequence ID" value="OAG32038.1"/>
    <property type="molecule type" value="Genomic_DNA"/>
</dbReference>
<dbReference type="InterPro" id="IPR027417">
    <property type="entry name" value="P-loop_NTPase"/>
</dbReference>
<evidence type="ECO:0000256" key="5">
    <source>
        <dbReference type="ARBA" id="ARBA00023136"/>
    </source>
</evidence>
<evidence type="ECO:0000256" key="2">
    <source>
        <dbReference type="ARBA" id="ARBA00022448"/>
    </source>
</evidence>
<keyword evidence="9" id="KW-1185">Reference proteome</keyword>
<organism evidence="8 9">
    <name type="scientific">Nematocida displodere</name>
    <dbReference type="NCBI Taxonomy" id="1805483"/>
    <lineage>
        <taxon>Eukaryota</taxon>
        <taxon>Fungi</taxon>
        <taxon>Fungi incertae sedis</taxon>
        <taxon>Microsporidia</taxon>
        <taxon>Nematocida</taxon>
    </lineage>
</organism>
<sequence>MMNNECITFKNYTRESPNGTQILKNVTFSLPKGKLSALIGLSGEGKSTLMESIVGICPPNFKTYGEILTDQNGQMTERDIAAWFENTGYINQTVSEYKTIPLELLLKSIAICFDRDVELVEGLIQRFRLTKCRNTPFANLSGGEKRRAMTIAGILNGKDVNVWDEPLTGLDSDLAHTTISEIRQTGKTNLVSIHQISSEIMKLFDHLVLLHNGTVIYNGAPAELPIYLESCGIEMPEDMFYIDYTIRLCAGRDKNERDVKNIAIFNELTQKIVSVALAPPQATAKSSSPTRSFSFIRVREILYRSLFFNPLFKGSSFITDQLVAILVGTIALTFLGDTAQHLENTTYDKVTAVFNGALSGVPLAKDFLKQLPNILPLITLLKTSFILLLSITTILILPTVLISPDYYNVCKKNIEEKQFSTTEWIVAHFIEIFAKRLLGIACILFIVLRKLGCTGYIRQSSAGIGITIVSILFTGIIATLFSAALLLSPIAVKFQPSVYQLYYMAILITLFLVFGSIELAGNPYNTVYGSIFMVILDKLEGTVWHKITNVALDYIFLPLFTYNPAMILPHLYINWAAYKNYLPHTAPIDIVGYTTNVVAVFETLGTAAPTSVGGSNVSNTASTVAAMFNKSIEATPITIHRMGYINSPYPNPVTIVTLLVTLAKYLALFGIPALLSTVYIYRSIQPKTR</sequence>
<evidence type="ECO:0000259" key="7">
    <source>
        <dbReference type="PROSITE" id="PS50893"/>
    </source>
</evidence>
<protein>
    <recommendedName>
        <fullName evidence="7">ABC transporter domain-containing protein</fullName>
    </recommendedName>
</protein>
<name>A0A177EJI8_9MICR</name>
<dbReference type="InterPro" id="IPR050352">
    <property type="entry name" value="ABCG_transporters"/>
</dbReference>
<dbReference type="VEuPathDB" id="MicrosporidiaDB:NEDG_00513"/>
<feature type="transmembrane region" description="Helical" evidence="6">
    <location>
        <begin position="460"/>
        <end position="487"/>
    </location>
</feature>
<keyword evidence="5 6" id="KW-0472">Membrane</keyword>
<comment type="caution">
    <text evidence="8">The sequence shown here is derived from an EMBL/GenBank/DDBJ whole genome shotgun (WGS) entry which is preliminary data.</text>
</comment>
<dbReference type="GeneID" id="93646863"/>
<dbReference type="InterPro" id="IPR003439">
    <property type="entry name" value="ABC_transporter-like_ATP-bd"/>
</dbReference>
<dbReference type="OrthoDB" id="2196280at2759"/>
<evidence type="ECO:0000256" key="6">
    <source>
        <dbReference type="SAM" id="Phobius"/>
    </source>
</evidence>
<dbReference type="PROSITE" id="PS50893">
    <property type="entry name" value="ABC_TRANSPORTER_2"/>
    <property type="match status" value="1"/>
</dbReference>
<dbReference type="SUPFAM" id="SSF52540">
    <property type="entry name" value="P-loop containing nucleoside triphosphate hydrolases"/>
    <property type="match status" value="1"/>
</dbReference>
<dbReference type="Pfam" id="PF00005">
    <property type="entry name" value="ABC_tran"/>
    <property type="match status" value="1"/>
</dbReference>
<dbReference type="GO" id="GO:0016887">
    <property type="term" value="F:ATP hydrolysis activity"/>
    <property type="evidence" value="ECO:0007669"/>
    <property type="project" value="InterPro"/>
</dbReference>
<gene>
    <name evidence="8" type="ORF">NEDG_00513</name>
</gene>
<dbReference type="STRING" id="1805483.A0A177EJI8"/>
<dbReference type="AlphaFoldDB" id="A0A177EJI8"/>
<feature type="transmembrane region" description="Helical" evidence="6">
    <location>
        <begin position="655"/>
        <end position="681"/>
    </location>
</feature>
<dbReference type="PANTHER" id="PTHR48041:SF139">
    <property type="entry name" value="PROTEIN SCARLET"/>
    <property type="match status" value="1"/>
</dbReference>
<feature type="transmembrane region" description="Helical" evidence="6">
    <location>
        <begin position="551"/>
        <end position="573"/>
    </location>
</feature>
<dbReference type="Proteomes" id="UP000185944">
    <property type="component" value="Unassembled WGS sequence"/>
</dbReference>
<proteinExistence type="predicted"/>
<evidence type="ECO:0000313" key="8">
    <source>
        <dbReference type="EMBL" id="OAG32038.1"/>
    </source>
</evidence>
<dbReference type="Gene3D" id="3.40.50.300">
    <property type="entry name" value="P-loop containing nucleotide triphosphate hydrolases"/>
    <property type="match status" value="1"/>
</dbReference>
<feature type="transmembrane region" description="Helical" evidence="6">
    <location>
        <begin position="424"/>
        <end position="448"/>
    </location>
</feature>
<keyword evidence="4 6" id="KW-1133">Transmembrane helix</keyword>
<keyword evidence="2" id="KW-0813">Transport</keyword>
<reference evidence="8 9" key="1">
    <citation type="submission" date="2016-02" db="EMBL/GenBank/DDBJ databases">
        <title>Discovery of a natural microsporidian pathogen with a broad tissue tropism in Caenorhabditis elegans.</title>
        <authorList>
            <person name="Luallen R.J."/>
            <person name="Reinke A.W."/>
            <person name="Tong L."/>
            <person name="Botts M.R."/>
            <person name="Felix M.-A."/>
            <person name="Troemel E.R."/>
        </authorList>
    </citation>
    <scope>NUCLEOTIDE SEQUENCE [LARGE SCALE GENOMIC DNA]</scope>
    <source>
        <strain evidence="8 9">JUm2807</strain>
    </source>
</reference>
<feature type="transmembrane region" description="Helical" evidence="6">
    <location>
        <begin position="499"/>
        <end position="517"/>
    </location>
</feature>
<dbReference type="GO" id="GO:0042626">
    <property type="term" value="F:ATPase-coupled transmembrane transporter activity"/>
    <property type="evidence" value="ECO:0007669"/>
    <property type="project" value="TreeGrafter"/>
</dbReference>
<accession>A0A177EJI8</accession>
<keyword evidence="3 6" id="KW-0812">Transmembrane</keyword>
<feature type="transmembrane region" description="Helical" evidence="6">
    <location>
        <begin position="385"/>
        <end position="403"/>
    </location>
</feature>
<comment type="subcellular location">
    <subcellularLocation>
        <location evidence="1">Membrane</location>
        <topology evidence="1">Multi-pass membrane protein</topology>
    </subcellularLocation>
</comment>
<evidence type="ECO:0000313" key="9">
    <source>
        <dbReference type="Proteomes" id="UP000185944"/>
    </source>
</evidence>
<evidence type="ECO:0000256" key="1">
    <source>
        <dbReference type="ARBA" id="ARBA00004141"/>
    </source>
</evidence>
<evidence type="ECO:0000256" key="3">
    <source>
        <dbReference type="ARBA" id="ARBA00022692"/>
    </source>
</evidence>
<feature type="domain" description="ABC transporter" evidence="7">
    <location>
        <begin position="7"/>
        <end position="237"/>
    </location>
</feature>
<dbReference type="RefSeq" id="XP_067545639.1">
    <property type="nucleotide sequence ID" value="XM_067687931.1"/>
</dbReference>
<dbReference type="GO" id="GO:0005524">
    <property type="term" value="F:ATP binding"/>
    <property type="evidence" value="ECO:0007669"/>
    <property type="project" value="InterPro"/>
</dbReference>
<dbReference type="GO" id="GO:0016020">
    <property type="term" value="C:membrane"/>
    <property type="evidence" value="ECO:0007669"/>
    <property type="project" value="UniProtKB-SubCell"/>
</dbReference>
<dbReference type="PANTHER" id="PTHR48041">
    <property type="entry name" value="ABC TRANSPORTER G FAMILY MEMBER 28"/>
    <property type="match status" value="1"/>
</dbReference>
<evidence type="ECO:0000256" key="4">
    <source>
        <dbReference type="ARBA" id="ARBA00022989"/>
    </source>
</evidence>